<feature type="region of interest" description="Disordered" evidence="1">
    <location>
        <begin position="31"/>
        <end position="52"/>
    </location>
</feature>
<evidence type="ECO:0000313" key="3">
    <source>
        <dbReference type="Proteomes" id="UP000572817"/>
    </source>
</evidence>
<dbReference type="AlphaFoldDB" id="A0A8H4IZX6"/>
<comment type="caution">
    <text evidence="2">The sequence shown here is derived from an EMBL/GenBank/DDBJ whole genome shotgun (WGS) entry which is preliminary data.</text>
</comment>
<evidence type="ECO:0000256" key="1">
    <source>
        <dbReference type="SAM" id="MobiDB-lite"/>
    </source>
</evidence>
<name>A0A8H4IZX6_9PEZI</name>
<proteinExistence type="predicted"/>
<protein>
    <submittedName>
        <fullName evidence="2">Uncharacterized protein</fullName>
    </submittedName>
</protein>
<evidence type="ECO:0000313" key="2">
    <source>
        <dbReference type="EMBL" id="KAF4310231.1"/>
    </source>
</evidence>
<gene>
    <name evidence="2" type="ORF">GTA08_BOTSDO02249</name>
</gene>
<organism evidence="2 3">
    <name type="scientific">Botryosphaeria dothidea</name>
    <dbReference type="NCBI Taxonomy" id="55169"/>
    <lineage>
        <taxon>Eukaryota</taxon>
        <taxon>Fungi</taxon>
        <taxon>Dikarya</taxon>
        <taxon>Ascomycota</taxon>
        <taxon>Pezizomycotina</taxon>
        <taxon>Dothideomycetes</taxon>
        <taxon>Dothideomycetes incertae sedis</taxon>
        <taxon>Botryosphaeriales</taxon>
        <taxon>Botryosphaeriaceae</taxon>
        <taxon>Botryosphaeria</taxon>
    </lineage>
</organism>
<accession>A0A8H4IZX6</accession>
<sequence>MADKMRAALNKVKSKLKKLFGRRRKPANYYAPLPSYDAPGPGPEWTGARQTGQPTTYDLITLHSDSNNSVLTIVG</sequence>
<reference evidence="2" key="1">
    <citation type="submission" date="2020-04" db="EMBL/GenBank/DDBJ databases">
        <title>Genome Assembly and Annotation of Botryosphaeria dothidea sdau 11-99, a Latent Pathogen of Apple Fruit Ring Rot in China.</title>
        <authorList>
            <person name="Yu C."/>
            <person name="Diao Y."/>
            <person name="Lu Q."/>
            <person name="Zhao J."/>
            <person name="Cui S."/>
            <person name="Peng C."/>
            <person name="He B."/>
            <person name="Liu H."/>
        </authorList>
    </citation>
    <scope>NUCLEOTIDE SEQUENCE [LARGE SCALE GENOMIC DNA]</scope>
    <source>
        <strain evidence="2">Sdau11-99</strain>
    </source>
</reference>
<keyword evidence="3" id="KW-1185">Reference proteome</keyword>
<dbReference type="Proteomes" id="UP000572817">
    <property type="component" value="Unassembled WGS sequence"/>
</dbReference>
<dbReference type="EMBL" id="WWBZ02000016">
    <property type="protein sequence ID" value="KAF4310231.1"/>
    <property type="molecule type" value="Genomic_DNA"/>
</dbReference>